<sequence length="40" mass="4651">MTRTFTFVDLEKNFLARHPTRDIKIIFIDDPIVRSTGQSA</sequence>
<proteinExistence type="predicted"/>
<gene>
    <name evidence="1" type="ORF">BYL167_LOCUS45751</name>
    <name evidence="2" type="ORF">GIL414_LOCUS57894</name>
</gene>
<dbReference type="Proteomes" id="UP000681967">
    <property type="component" value="Unassembled WGS sequence"/>
</dbReference>
<protein>
    <submittedName>
        <fullName evidence="1">Uncharacterized protein</fullName>
    </submittedName>
</protein>
<dbReference type="Proteomes" id="UP000681720">
    <property type="component" value="Unassembled WGS sequence"/>
</dbReference>
<comment type="caution">
    <text evidence="1">The sequence shown here is derived from an EMBL/GenBank/DDBJ whole genome shotgun (WGS) entry which is preliminary data.</text>
</comment>
<reference evidence="1" key="1">
    <citation type="submission" date="2021-02" db="EMBL/GenBank/DDBJ databases">
        <authorList>
            <person name="Nowell W R."/>
        </authorList>
    </citation>
    <scope>NUCLEOTIDE SEQUENCE</scope>
</reference>
<evidence type="ECO:0000313" key="1">
    <source>
        <dbReference type="EMBL" id="CAF4742511.1"/>
    </source>
</evidence>
<evidence type="ECO:0000313" key="3">
    <source>
        <dbReference type="Proteomes" id="UP000681967"/>
    </source>
</evidence>
<organism evidence="1 3">
    <name type="scientific">Rotaria magnacalcarata</name>
    <dbReference type="NCBI Taxonomy" id="392030"/>
    <lineage>
        <taxon>Eukaryota</taxon>
        <taxon>Metazoa</taxon>
        <taxon>Spiralia</taxon>
        <taxon>Gnathifera</taxon>
        <taxon>Rotifera</taxon>
        <taxon>Eurotatoria</taxon>
        <taxon>Bdelloidea</taxon>
        <taxon>Philodinida</taxon>
        <taxon>Philodinidae</taxon>
        <taxon>Rotaria</taxon>
    </lineage>
</organism>
<dbReference type="AlphaFoldDB" id="A0A8S3ATX2"/>
<dbReference type="EMBL" id="CAJOBH010127765">
    <property type="protein sequence ID" value="CAF4742511.1"/>
    <property type="molecule type" value="Genomic_DNA"/>
</dbReference>
<feature type="non-terminal residue" evidence="1">
    <location>
        <position position="40"/>
    </location>
</feature>
<dbReference type="EMBL" id="CAJOBJ010211221">
    <property type="protein sequence ID" value="CAF5011525.1"/>
    <property type="molecule type" value="Genomic_DNA"/>
</dbReference>
<accession>A0A8S3ATX2</accession>
<evidence type="ECO:0000313" key="2">
    <source>
        <dbReference type="EMBL" id="CAF5011525.1"/>
    </source>
</evidence>
<name>A0A8S3ATX2_9BILA</name>